<feature type="coiled-coil region" evidence="1">
    <location>
        <begin position="109"/>
        <end position="136"/>
    </location>
</feature>
<reference evidence="2 3" key="1">
    <citation type="journal article" date="2003" name="PLoS Biol.">
        <title>The genome sequence of Caenorhabditis briggsae: a platform for comparative genomics.</title>
        <authorList>
            <person name="Stein L.D."/>
            <person name="Bao Z."/>
            <person name="Blasiar D."/>
            <person name="Blumenthal T."/>
            <person name="Brent M.R."/>
            <person name="Chen N."/>
            <person name="Chinwalla A."/>
            <person name="Clarke L."/>
            <person name="Clee C."/>
            <person name="Coghlan A."/>
            <person name="Coulson A."/>
            <person name="D'Eustachio P."/>
            <person name="Fitch D.H."/>
            <person name="Fulton L.A."/>
            <person name="Fulton R.E."/>
            <person name="Griffiths-Jones S."/>
            <person name="Harris T.W."/>
            <person name="Hillier L.W."/>
            <person name="Kamath R."/>
            <person name="Kuwabara P.E."/>
            <person name="Mardis E.R."/>
            <person name="Marra M.A."/>
            <person name="Miner T.L."/>
            <person name="Minx P."/>
            <person name="Mullikin J.C."/>
            <person name="Plumb R.W."/>
            <person name="Rogers J."/>
            <person name="Schein J.E."/>
            <person name="Sohrmann M."/>
            <person name="Spieth J."/>
            <person name="Stajich J.E."/>
            <person name="Wei C."/>
            <person name="Willey D."/>
            <person name="Wilson R.K."/>
            <person name="Durbin R."/>
            <person name="Waterston R.H."/>
        </authorList>
    </citation>
    <scope>NUCLEOTIDE SEQUENCE [LARGE SCALE GENOMIC DNA]</scope>
    <source>
        <strain evidence="2 3">AF16</strain>
    </source>
</reference>
<keyword evidence="1" id="KW-0175">Coiled coil</keyword>
<evidence type="ECO:0000313" key="2">
    <source>
        <dbReference type="EMBL" id="CAR98695.1"/>
    </source>
</evidence>
<organism evidence="2 3">
    <name type="scientific">Caenorhabditis briggsae</name>
    <dbReference type="NCBI Taxonomy" id="6238"/>
    <lineage>
        <taxon>Eukaryota</taxon>
        <taxon>Metazoa</taxon>
        <taxon>Ecdysozoa</taxon>
        <taxon>Nematoda</taxon>
        <taxon>Chromadorea</taxon>
        <taxon>Rhabditida</taxon>
        <taxon>Rhabditina</taxon>
        <taxon>Rhabditomorpha</taxon>
        <taxon>Rhabditoidea</taxon>
        <taxon>Rhabditidae</taxon>
        <taxon>Peloderinae</taxon>
        <taxon>Caenorhabditis</taxon>
    </lineage>
</organism>
<evidence type="ECO:0000256" key="1">
    <source>
        <dbReference type="SAM" id="Coils"/>
    </source>
</evidence>
<evidence type="ECO:0000313" key="3">
    <source>
        <dbReference type="Proteomes" id="UP000008549"/>
    </source>
</evidence>
<sequence>MNRTPNEIDQLKLSKFVTDIKKLDGTKDVDFSEILEYTQNEHTKEIAQNYLDALEKMITTIDSSKLSTSDKFNYKFAFTKHMTSECKSECKSIIINCLGISNKKKSMMIKEVDNAFQKERDEHNELRKKYNEKQKEQIVKVPSIDLALTIKNKKTLTNRECLDFLNDLDIDDTLLADKFKLVFLKIFQMFQEHM</sequence>
<dbReference type="KEGG" id="cbr:CBG_25245"/>
<dbReference type="HOGENOM" id="CLU_1403587_0_0_1"/>
<proteinExistence type="predicted"/>
<keyword evidence="3" id="KW-1185">Reference proteome</keyword>
<name>B6IFL5_CAEBR</name>
<dbReference type="Proteomes" id="UP000008549">
    <property type="component" value="Unassembled WGS sequence"/>
</dbReference>
<dbReference type="AlphaFoldDB" id="B6IFL5"/>
<dbReference type="GeneID" id="68916738"/>
<reference evidence="2 3" key="2">
    <citation type="journal article" date="2011" name="PLoS Genet.">
        <title>Caenorhabditis briggsae recombinant inbred line genotypes reveal inter-strain incompatibility and the evolution of recombination.</title>
        <authorList>
            <person name="Ross J.A."/>
            <person name="Koboldt D.C."/>
            <person name="Staisch J.E."/>
            <person name="Chamberlin H.M."/>
            <person name="Gupta B.P."/>
            <person name="Miller R.D."/>
            <person name="Baird S.E."/>
            <person name="Haag E.S."/>
        </authorList>
    </citation>
    <scope>NUCLEOTIDE SEQUENCE [LARGE SCALE GENOMIC DNA]</scope>
    <source>
        <strain evidence="2 3">AF16</strain>
    </source>
</reference>
<dbReference type="CTD" id="68916738"/>
<dbReference type="InParanoid" id="B6IFL5"/>
<dbReference type="RefSeq" id="XP_045098265.1">
    <property type="nucleotide sequence ID" value="XM_045244381.1"/>
</dbReference>
<protein>
    <submittedName>
        <fullName evidence="2">Protein CBG25245</fullName>
    </submittedName>
</protein>
<accession>B6IFL5</accession>
<dbReference type="EMBL" id="HE600906">
    <property type="protein sequence ID" value="CAR98695.1"/>
    <property type="molecule type" value="Genomic_DNA"/>
</dbReference>
<gene>
    <name evidence="2" type="ORF">CBG25245</name>
    <name evidence="2" type="ORF">CBG_25245</name>
</gene>